<dbReference type="InterPro" id="IPR027417">
    <property type="entry name" value="P-loop_NTPase"/>
</dbReference>
<dbReference type="EMBL" id="PCHA01000037">
    <property type="protein sequence ID" value="PKU93208.1"/>
    <property type="molecule type" value="Genomic_DNA"/>
</dbReference>
<evidence type="ECO:0000313" key="3">
    <source>
        <dbReference type="Proteomes" id="UP000233722"/>
    </source>
</evidence>
<gene>
    <name evidence="2" type="ORF">CQR45_1738</name>
</gene>
<keyword evidence="1" id="KW-1133">Transmembrane helix</keyword>
<evidence type="ECO:0000313" key="2">
    <source>
        <dbReference type="EMBL" id="PKU93208.1"/>
    </source>
</evidence>
<comment type="caution">
    <text evidence="2">The sequence shown here is derived from an EMBL/GenBank/DDBJ whole genome shotgun (WGS) entry which is preliminary data.</text>
</comment>
<dbReference type="AlphaFoldDB" id="A0A2N3QNF1"/>
<dbReference type="Gene3D" id="3.40.50.300">
    <property type="entry name" value="P-loop containing nucleotide triphosphate hydrolases"/>
    <property type="match status" value="1"/>
</dbReference>
<feature type="transmembrane region" description="Helical" evidence="1">
    <location>
        <begin position="208"/>
        <end position="227"/>
    </location>
</feature>
<organism evidence="2 3">
    <name type="scientific">Bifidobacterium pseudolongum subsp. globosum</name>
    <dbReference type="NCBI Taxonomy" id="1690"/>
    <lineage>
        <taxon>Bacteria</taxon>
        <taxon>Bacillati</taxon>
        <taxon>Actinomycetota</taxon>
        <taxon>Actinomycetes</taxon>
        <taxon>Bifidobacteriales</taxon>
        <taxon>Bifidobacteriaceae</taxon>
        <taxon>Bifidobacterium</taxon>
    </lineage>
</organism>
<proteinExistence type="predicted"/>
<protein>
    <submittedName>
        <fullName evidence="2">ATPase AAA</fullName>
    </submittedName>
</protein>
<feature type="transmembrane region" description="Helical" evidence="1">
    <location>
        <begin position="234"/>
        <end position="254"/>
    </location>
</feature>
<reference evidence="2 3" key="1">
    <citation type="submission" date="2017-10" db="EMBL/GenBank/DDBJ databases">
        <title>Bifidobacterium genomics.</title>
        <authorList>
            <person name="Lugli G.A."/>
            <person name="Milani C."/>
            <person name="Mancabelli L."/>
        </authorList>
    </citation>
    <scope>NUCLEOTIDE SEQUENCE [LARGE SCALE GENOMIC DNA]</scope>
    <source>
        <strain evidence="2 3">1747B</strain>
    </source>
</reference>
<dbReference type="Proteomes" id="UP000233722">
    <property type="component" value="Unassembled WGS sequence"/>
</dbReference>
<sequence length="866" mass="95650">MAPHAQWHTITRTRLTMDADKQRTASGMIANQLRDTILLLIRNGHEPVTQYTYGDTTLLRKAGQSAGFEATPLPDNQWPQLPEAATRQAHPLIPWRARLNEVANMERLRSDSEAIRTSLESIIPPDSYLAINCRPGARFETPRARDWVAGERNSNEDSSVIVRSGTQYARVSAGCPTQQEATETAEQAGRILCDNMSDMSAHTSRPRLGLLATSLAISIIWTTLTALSPLPTRALLAPLIILIAGGVYSLAVSILAQANLMPQVCALTALAALMVAPNLRGLPLWAAIPPWCVTMFAAVRWWRRDTWDDVVQRARHWWWFEPKRPTRSADRKTRLGGDEAQRDGHKRMTTTAYPTQRTTLIVPPATVAALYTPIGDAAAKTQQLRPVPDVLAQGGVYLGVDQTGRRAYVQPSQLYGDVAITGEAGSGKSVMVHGFMQWAALARDHTDKRVWGKDTRIIDFAMKDDDGVRTMQRFRQHHWPNDPDRRGRVSYLADPNTVCIDLLGMLDGLDARATGQNIAANMQYSFNQGDIMNDSLDVITSAMTIAVAAMRYDMAHPGVIVSKMHGMEQRHPGAENMQQQRSVIGWCLAALAASDGQTGSARALGQVLRALSMEHPGSTDLRQAAQAAEQLYGRPDKQGKTPITDQRLLDKTRASANKVRQFMDVEHVFTPRRARLTWGDVLDRPGDYHFVFAPHDGYRIPAPMDRILGAWMLHRLCDTIMAQCQGWEAAGKHTMIVCDELSMLSSADDSSLAHIKDQMRSFGVIAVFATQYPEQLSDLLLRSFMGYATFIAFKTPDTATAQQIAARLSDEEGADGWNAGAVMNLVQFQCAVRTQGALPGRPTQLQPTFLVNAHNFDAGPIDRLDA</sequence>
<dbReference type="SUPFAM" id="SSF52540">
    <property type="entry name" value="P-loop containing nucleoside triphosphate hydrolases"/>
    <property type="match status" value="1"/>
</dbReference>
<evidence type="ECO:0000256" key="1">
    <source>
        <dbReference type="SAM" id="Phobius"/>
    </source>
</evidence>
<name>A0A2N3QNF1_9BIFI</name>
<dbReference type="RefSeq" id="WP_101431123.1">
    <property type="nucleotide sequence ID" value="NZ_PCHA01000037.1"/>
</dbReference>
<accession>A0A2N3QNF1</accession>
<keyword evidence="1" id="KW-0812">Transmembrane</keyword>
<keyword evidence="1" id="KW-0472">Membrane</keyword>